<dbReference type="InterPro" id="IPR004812">
    <property type="entry name" value="Efflux_drug-R_Bcr/CmlA"/>
</dbReference>
<name>A0A975JEJ9_9RHOB</name>
<dbReference type="PANTHER" id="PTHR42718">
    <property type="entry name" value="MAJOR FACILITATOR SUPERFAMILY MULTIDRUG TRANSPORTER MFSC"/>
    <property type="match status" value="1"/>
</dbReference>
<dbReference type="GO" id="GO:1990961">
    <property type="term" value="P:xenobiotic detoxification by transmembrane export across the plasma membrane"/>
    <property type="evidence" value="ECO:0007669"/>
    <property type="project" value="InterPro"/>
</dbReference>
<dbReference type="InterPro" id="IPR005829">
    <property type="entry name" value="Sugar_transporter_CS"/>
</dbReference>
<dbReference type="GO" id="GO:0042910">
    <property type="term" value="F:xenobiotic transmembrane transporter activity"/>
    <property type="evidence" value="ECO:0007669"/>
    <property type="project" value="InterPro"/>
</dbReference>
<evidence type="ECO:0000256" key="7">
    <source>
        <dbReference type="ARBA" id="ARBA00023136"/>
    </source>
</evidence>
<evidence type="ECO:0000256" key="3">
    <source>
        <dbReference type="ARBA" id="ARBA00022448"/>
    </source>
</evidence>
<feature type="transmembrane region" description="Helical" evidence="8">
    <location>
        <begin position="221"/>
        <end position="244"/>
    </location>
</feature>
<feature type="transmembrane region" description="Helical" evidence="8">
    <location>
        <begin position="352"/>
        <end position="372"/>
    </location>
</feature>
<keyword evidence="11" id="KW-1185">Reference proteome</keyword>
<dbReference type="SUPFAM" id="SSF103473">
    <property type="entry name" value="MFS general substrate transporter"/>
    <property type="match status" value="1"/>
</dbReference>
<evidence type="ECO:0000256" key="4">
    <source>
        <dbReference type="ARBA" id="ARBA00022475"/>
    </source>
</evidence>
<dbReference type="NCBIfam" id="TIGR00710">
    <property type="entry name" value="efflux_Bcr_CflA"/>
    <property type="match status" value="1"/>
</dbReference>
<dbReference type="KEGG" id="sual:KDD17_03210"/>
<dbReference type="InterPro" id="IPR020846">
    <property type="entry name" value="MFS_dom"/>
</dbReference>
<dbReference type="Proteomes" id="UP000683291">
    <property type="component" value="Chromosome 1"/>
</dbReference>
<evidence type="ECO:0000256" key="1">
    <source>
        <dbReference type="ARBA" id="ARBA00004651"/>
    </source>
</evidence>
<dbReference type="InterPro" id="IPR036259">
    <property type="entry name" value="MFS_trans_sf"/>
</dbReference>
<comment type="similarity">
    <text evidence="2 8">Belongs to the major facilitator superfamily. Bcr/CmlA family.</text>
</comment>
<reference evidence="10" key="1">
    <citation type="submission" date="2021-04" db="EMBL/GenBank/DDBJ databases">
        <title>Complete genome sequence for Sulfitobacter sp. strain JK7-1.</title>
        <authorList>
            <person name="Park S.-J."/>
        </authorList>
    </citation>
    <scope>NUCLEOTIDE SEQUENCE</scope>
    <source>
        <strain evidence="10">JK7-1</strain>
    </source>
</reference>
<evidence type="ECO:0000256" key="2">
    <source>
        <dbReference type="ARBA" id="ARBA00006236"/>
    </source>
</evidence>
<dbReference type="PANTHER" id="PTHR42718:SF9">
    <property type="entry name" value="MAJOR FACILITATOR SUPERFAMILY MULTIDRUG TRANSPORTER MFSC"/>
    <property type="match status" value="1"/>
</dbReference>
<keyword evidence="6 8" id="KW-1133">Transmembrane helix</keyword>
<sequence>MAPLRNDLAPVRFGNRRSPPHILTLILLAGMSACVMNMFLPSLPKMATHFGTDYAVMQLSVAIYLGFSGVLQIFVGPLSDKFGRRPVILWGLMVFLAATLGCIYAPSIEVFLFFRMVQAAIATAMVLSRAAVRDMYDQDQAASMIGYVTMGMAVVPMISPALGGVLDEWFGWQAVFWALFAMGLGTAVLAWFDMGETAIPSSKSITQQFAEYPELFRSPRFWGYALAAGFSSGAFFAYLGGAPFVGKEVFGMSPSVLGFFFGAPAVGYFAGNFITGRYAVRFGVNTMVMWGCIANSVGGAISLLIFMSGYGSPVSFFGLMTLVGLGNGLAIPNSTAGMLSVRPHLAGTASGLGGAIMIGGGAGLSALAGAMLTAETGAFPLLWIMFLTALLGLVSILAVIRRERTVLLRGEPAE</sequence>
<feature type="domain" description="Major facilitator superfamily (MFS) profile" evidence="9">
    <location>
        <begin position="18"/>
        <end position="404"/>
    </location>
</feature>
<feature type="transmembrane region" description="Helical" evidence="8">
    <location>
        <begin position="169"/>
        <end position="192"/>
    </location>
</feature>
<feature type="transmembrane region" description="Helical" evidence="8">
    <location>
        <begin position="378"/>
        <end position="400"/>
    </location>
</feature>
<dbReference type="GO" id="GO:0005886">
    <property type="term" value="C:plasma membrane"/>
    <property type="evidence" value="ECO:0007669"/>
    <property type="project" value="UniProtKB-SubCell"/>
</dbReference>
<keyword evidence="5 8" id="KW-0812">Transmembrane</keyword>
<proteinExistence type="inferred from homology"/>
<feature type="transmembrane region" description="Helical" evidence="8">
    <location>
        <begin position="256"/>
        <end position="275"/>
    </location>
</feature>
<evidence type="ECO:0000313" key="11">
    <source>
        <dbReference type="Proteomes" id="UP000683291"/>
    </source>
</evidence>
<keyword evidence="4" id="KW-1003">Cell membrane</keyword>
<feature type="transmembrane region" description="Helical" evidence="8">
    <location>
        <begin position="144"/>
        <end position="163"/>
    </location>
</feature>
<feature type="transmembrane region" description="Helical" evidence="8">
    <location>
        <begin position="287"/>
        <end position="307"/>
    </location>
</feature>
<accession>A0A975JEJ9</accession>
<dbReference type="PROSITE" id="PS51257">
    <property type="entry name" value="PROKAR_LIPOPROTEIN"/>
    <property type="match status" value="1"/>
</dbReference>
<dbReference type="AlphaFoldDB" id="A0A975JEJ9"/>
<evidence type="ECO:0000256" key="5">
    <source>
        <dbReference type="ARBA" id="ARBA00022692"/>
    </source>
</evidence>
<organism evidence="10 11">
    <name type="scientific">Sulfitobacter albidus</name>
    <dbReference type="NCBI Taxonomy" id="2829501"/>
    <lineage>
        <taxon>Bacteria</taxon>
        <taxon>Pseudomonadati</taxon>
        <taxon>Pseudomonadota</taxon>
        <taxon>Alphaproteobacteria</taxon>
        <taxon>Rhodobacterales</taxon>
        <taxon>Roseobacteraceae</taxon>
        <taxon>Sulfitobacter</taxon>
    </lineage>
</organism>
<dbReference type="PROSITE" id="PS50850">
    <property type="entry name" value="MFS"/>
    <property type="match status" value="1"/>
</dbReference>
<keyword evidence="3 8" id="KW-0813">Transport</keyword>
<dbReference type="EMBL" id="CP073581">
    <property type="protein sequence ID" value="QUJ77056.1"/>
    <property type="molecule type" value="Genomic_DNA"/>
</dbReference>
<feature type="transmembrane region" description="Helical" evidence="8">
    <location>
        <begin position="112"/>
        <end position="132"/>
    </location>
</feature>
<feature type="transmembrane region" description="Helical" evidence="8">
    <location>
        <begin position="21"/>
        <end position="43"/>
    </location>
</feature>
<gene>
    <name evidence="10" type="ORF">KDD17_03210</name>
</gene>
<evidence type="ECO:0000256" key="6">
    <source>
        <dbReference type="ARBA" id="ARBA00022989"/>
    </source>
</evidence>
<dbReference type="Gene3D" id="1.20.1720.10">
    <property type="entry name" value="Multidrug resistance protein D"/>
    <property type="match status" value="1"/>
</dbReference>
<evidence type="ECO:0000256" key="8">
    <source>
        <dbReference type="RuleBase" id="RU365088"/>
    </source>
</evidence>
<feature type="transmembrane region" description="Helical" evidence="8">
    <location>
        <begin position="313"/>
        <end position="331"/>
    </location>
</feature>
<dbReference type="CDD" id="cd17320">
    <property type="entry name" value="MFS_MdfA_MDR_like"/>
    <property type="match status" value="1"/>
</dbReference>
<evidence type="ECO:0000259" key="9">
    <source>
        <dbReference type="PROSITE" id="PS50850"/>
    </source>
</evidence>
<dbReference type="PROSITE" id="PS00216">
    <property type="entry name" value="SUGAR_TRANSPORT_1"/>
    <property type="match status" value="1"/>
</dbReference>
<protein>
    <recommendedName>
        <fullName evidence="8">Bcr/CflA family efflux transporter</fullName>
    </recommendedName>
</protein>
<comment type="subcellular location">
    <subcellularLocation>
        <location evidence="8">Cell inner membrane</location>
        <topology evidence="8">Multi-pass membrane protein</topology>
    </subcellularLocation>
    <subcellularLocation>
        <location evidence="1">Cell membrane</location>
        <topology evidence="1">Multi-pass membrane protein</topology>
    </subcellularLocation>
</comment>
<evidence type="ECO:0000313" key="10">
    <source>
        <dbReference type="EMBL" id="QUJ77056.1"/>
    </source>
</evidence>
<dbReference type="InterPro" id="IPR011701">
    <property type="entry name" value="MFS"/>
</dbReference>
<dbReference type="Pfam" id="PF07690">
    <property type="entry name" value="MFS_1"/>
    <property type="match status" value="1"/>
</dbReference>
<feature type="transmembrane region" description="Helical" evidence="8">
    <location>
        <begin position="87"/>
        <end position="106"/>
    </location>
</feature>
<keyword evidence="7 8" id="KW-0472">Membrane</keyword>
<feature type="transmembrane region" description="Helical" evidence="8">
    <location>
        <begin position="55"/>
        <end position="75"/>
    </location>
</feature>
<dbReference type="RefSeq" id="WP_212705251.1">
    <property type="nucleotide sequence ID" value="NZ_CP073581.1"/>
</dbReference>
<keyword evidence="8" id="KW-0997">Cell inner membrane</keyword>